<dbReference type="EMBL" id="AZHD01000014">
    <property type="protein sequence ID" value="OAA57601.1"/>
    <property type="molecule type" value="Genomic_DNA"/>
</dbReference>
<sequence length="299" mass="29970">MFTRQILPSFAGLLAACSRTAFASASASASPASNFLVVPATVSAGALATATVAAGTYYGGAGGSDTSAVRALELYLGVGNTSAAALCYLRQDVPLCDVPGITVYDDHVAFADVRLPFTVPPSAGSSGAPYTLRMQILQADGTSYGPADGLPSSNTFVLANATGRSQLFESALAPAAYVPCTLLSCVNGCFGNLFGSTANLSTESASTAACANRCGANATDDDNGGRIDAPPDWLEMDPASSFPTLTTVSVGTATGCLAGGPSAAAVAPTTKSQAPGRFDMGRSTVLLSFGACLVLIFIL</sequence>
<gene>
    <name evidence="1" type="ORF">SPI_07260</name>
</gene>
<dbReference type="OrthoDB" id="10363131at2759"/>
<name>A0A167QFT4_9HYPO</name>
<dbReference type="AlphaFoldDB" id="A0A167QFT4"/>
<protein>
    <submittedName>
        <fullName evidence="1">Uncharacterized protein</fullName>
    </submittedName>
</protein>
<organism evidence="1 2">
    <name type="scientific">Niveomyces insectorum RCEF 264</name>
    <dbReference type="NCBI Taxonomy" id="1081102"/>
    <lineage>
        <taxon>Eukaryota</taxon>
        <taxon>Fungi</taxon>
        <taxon>Dikarya</taxon>
        <taxon>Ascomycota</taxon>
        <taxon>Pezizomycotina</taxon>
        <taxon>Sordariomycetes</taxon>
        <taxon>Hypocreomycetidae</taxon>
        <taxon>Hypocreales</taxon>
        <taxon>Cordycipitaceae</taxon>
        <taxon>Niveomyces</taxon>
    </lineage>
</organism>
<comment type="caution">
    <text evidence="1">The sequence shown here is derived from an EMBL/GenBank/DDBJ whole genome shotgun (WGS) entry which is preliminary data.</text>
</comment>
<proteinExistence type="predicted"/>
<evidence type="ECO:0000313" key="1">
    <source>
        <dbReference type="EMBL" id="OAA57601.1"/>
    </source>
</evidence>
<dbReference type="PROSITE" id="PS51257">
    <property type="entry name" value="PROKAR_LIPOPROTEIN"/>
    <property type="match status" value="1"/>
</dbReference>
<accession>A0A167QFT4</accession>
<dbReference type="Proteomes" id="UP000076874">
    <property type="component" value="Unassembled WGS sequence"/>
</dbReference>
<keyword evidence="2" id="KW-1185">Reference proteome</keyword>
<evidence type="ECO:0000313" key="2">
    <source>
        <dbReference type="Proteomes" id="UP000076874"/>
    </source>
</evidence>
<reference evidence="1 2" key="1">
    <citation type="journal article" date="2016" name="Genome Biol. Evol.">
        <title>Divergent and convergent evolution of fungal pathogenicity.</title>
        <authorList>
            <person name="Shang Y."/>
            <person name="Xiao G."/>
            <person name="Zheng P."/>
            <person name="Cen K."/>
            <person name="Zhan S."/>
            <person name="Wang C."/>
        </authorList>
    </citation>
    <scope>NUCLEOTIDE SEQUENCE [LARGE SCALE GENOMIC DNA]</scope>
    <source>
        <strain evidence="1 2">RCEF 264</strain>
    </source>
</reference>